<keyword evidence="5" id="KW-1185">Reference proteome</keyword>
<dbReference type="AlphaFoldDB" id="A0A2T5MC78"/>
<dbReference type="Pfam" id="PF04185">
    <property type="entry name" value="Phosphoesterase"/>
    <property type="match status" value="1"/>
</dbReference>
<dbReference type="GO" id="GO:0009395">
    <property type="term" value="P:phospholipid catabolic process"/>
    <property type="evidence" value="ECO:0007669"/>
    <property type="project" value="TreeGrafter"/>
</dbReference>
<dbReference type="InterPro" id="IPR017850">
    <property type="entry name" value="Alkaline_phosphatase_core_sf"/>
</dbReference>
<dbReference type="InterPro" id="IPR006311">
    <property type="entry name" value="TAT_signal"/>
</dbReference>
<accession>A0A2T5MC78</accession>
<evidence type="ECO:0000256" key="1">
    <source>
        <dbReference type="ARBA" id="ARBA00009717"/>
    </source>
</evidence>
<comment type="caution">
    <text evidence="4">The sequence shown here is derived from an EMBL/GenBank/DDBJ whole genome shotgun (WGS) entry which is preliminary data.</text>
</comment>
<evidence type="ECO:0000256" key="2">
    <source>
        <dbReference type="ARBA" id="ARBA00012018"/>
    </source>
</evidence>
<evidence type="ECO:0000313" key="4">
    <source>
        <dbReference type="EMBL" id="PTU30184.1"/>
    </source>
</evidence>
<name>A0A2T5MC78_9GAMM</name>
<dbReference type="EMBL" id="QANS01000007">
    <property type="protein sequence ID" value="PTU30184.1"/>
    <property type="molecule type" value="Genomic_DNA"/>
</dbReference>
<dbReference type="Gene3D" id="3.40.720.10">
    <property type="entry name" value="Alkaline Phosphatase, subunit A"/>
    <property type="match status" value="2"/>
</dbReference>
<protein>
    <recommendedName>
        <fullName evidence="2">phospholipase C</fullName>
        <ecNumber evidence="2">3.1.4.3</ecNumber>
    </recommendedName>
</protein>
<comment type="similarity">
    <text evidence="1">Belongs to the bacterial phospholipase C family.</text>
</comment>
<dbReference type="EC" id="3.1.4.3" evidence="2"/>
<dbReference type="PANTHER" id="PTHR31956">
    <property type="entry name" value="NON-SPECIFIC PHOSPHOLIPASE C4-RELATED"/>
    <property type="match status" value="1"/>
</dbReference>
<evidence type="ECO:0000256" key="3">
    <source>
        <dbReference type="ARBA" id="ARBA00022801"/>
    </source>
</evidence>
<dbReference type="GO" id="GO:0034480">
    <property type="term" value="F:phosphatidylcholine phospholipase C activity"/>
    <property type="evidence" value="ECO:0007669"/>
    <property type="project" value="UniProtKB-EC"/>
</dbReference>
<dbReference type="RefSeq" id="WP_107941530.1">
    <property type="nucleotide sequence ID" value="NZ_QANS01000007.1"/>
</dbReference>
<gene>
    <name evidence="4" type="ORF">CJD38_16720</name>
</gene>
<evidence type="ECO:0000313" key="5">
    <source>
        <dbReference type="Proteomes" id="UP000244248"/>
    </source>
</evidence>
<dbReference type="InterPro" id="IPR007312">
    <property type="entry name" value="Phosphoesterase"/>
</dbReference>
<keyword evidence="3" id="KW-0378">Hydrolase</keyword>
<reference evidence="4 5" key="1">
    <citation type="submission" date="2018-04" db="EMBL/GenBank/DDBJ databases">
        <title>Novel species isolated from glacier.</title>
        <authorList>
            <person name="Liu Q."/>
            <person name="Xin Y.-H."/>
        </authorList>
    </citation>
    <scope>NUCLEOTIDE SEQUENCE [LARGE SCALE GENOMIC DNA]</scope>
    <source>
        <strain evidence="4 5">GT1R17</strain>
    </source>
</reference>
<dbReference type="PROSITE" id="PS51318">
    <property type="entry name" value="TAT"/>
    <property type="match status" value="1"/>
</dbReference>
<proteinExistence type="inferred from homology"/>
<sequence>MKRRITRRDFIQQSSMAAILAMTGGLPGCSSSSPVGADGAALRAPNSLPDPLRAAGVADAALPFDHVVVVMMENHSFDNYFGMLSQRGQPKADGFKLDARGKPTNRNPVEGGFQKSFHLQGTCQPGRVTQNWNSSHIQINGGKMNGYAKTATSAMGYWDESDIPFYYSLAKTFCVGDRCFASAPCQTYPNRRFLYSGTAQGTIATDTSTNFTLPGPANGTLMDKMTENGVSWRSYFTDLPALAIVPQNLTDHPLNFSPVAQFYVDCALGTLPAVSFVDPEFNAVSTVGSPLFSFLKTASTSIPGLPQDVIDLIRSLDNKVNAQGGSEENPDDISIGENFVASIVNAVMASPNWARTLLVWTYDEHGGYYDHVPPARVPKPDDIPPKLKDTDIQGSYDITGMRVPTVVVSPYSKPNAVTSVVHDHTSIIATIAAKWNLPALTYRDANANTLLDFLDLENPPAFIHPPTLAAPSDLKLILEGCQGLPPEPVIET</sequence>
<dbReference type="OrthoDB" id="9770871at2"/>
<dbReference type="PANTHER" id="PTHR31956:SF1">
    <property type="entry name" value="NON-SPECIFIC PHOSPHOLIPASE C1"/>
    <property type="match status" value="1"/>
</dbReference>
<dbReference type="Proteomes" id="UP000244248">
    <property type="component" value="Unassembled WGS sequence"/>
</dbReference>
<organism evidence="4 5">
    <name type="scientific">Stenotrophobium rhamnosiphilum</name>
    <dbReference type="NCBI Taxonomy" id="2029166"/>
    <lineage>
        <taxon>Bacteria</taxon>
        <taxon>Pseudomonadati</taxon>
        <taxon>Pseudomonadota</taxon>
        <taxon>Gammaproteobacteria</taxon>
        <taxon>Nevskiales</taxon>
        <taxon>Nevskiaceae</taxon>
        <taxon>Stenotrophobium</taxon>
    </lineage>
</organism>